<organism evidence="4 5">
    <name type="scientific">Actinomadura keratinilytica</name>
    <dbReference type="NCBI Taxonomy" id="547461"/>
    <lineage>
        <taxon>Bacteria</taxon>
        <taxon>Bacillati</taxon>
        <taxon>Actinomycetota</taxon>
        <taxon>Actinomycetes</taxon>
        <taxon>Streptosporangiales</taxon>
        <taxon>Thermomonosporaceae</taxon>
        <taxon>Actinomadura</taxon>
    </lineage>
</organism>
<dbReference type="SMART" id="SM00320">
    <property type="entry name" value="WD40"/>
    <property type="match status" value="2"/>
</dbReference>
<dbReference type="Proteomes" id="UP001500266">
    <property type="component" value="Unassembled WGS sequence"/>
</dbReference>
<reference evidence="5" key="1">
    <citation type="journal article" date="2019" name="Int. J. Syst. Evol. Microbiol.">
        <title>The Global Catalogue of Microorganisms (GCM) 10K type strain sequencing project: providing services to taxonomists for standard genome sequencing and annotation.</title>
        <authorList>
            <consortium name="The Broad Institute Genomics Platform"/>
            <consortium name="The Broad Institute Genome Sequencing Center for Infectious Disease"/>
            <person name="Wu L."/>
            <person name="Ma J."/>
        </authorList>
    </citation>
    <scope>NUCLEOTIDE SEQUENCE [LARGE SCALE GENOMIC DNA]</scope>
    <source>
        <strain evidence="5">JCM 17316</strain>
    </source>
</reference>
<evidence type="ECO:0000313" key="4">
    <source>
        <dbReference type="EMBL" id="GAA4155368.1"/>
    </source>
</evidence>
<dbReference type="InterPro" id="IPR019775">
    <property type="entry name" value="WD40_repeat_CS"/>
</dbReference>
<evidence type="ECO:0000256" key="3">
    <source>
        <dbReference type="PROSITE-ProRule" id="PRU00221"/>
    </source>
</evidence>
<dbReference type="PROSITE" id="PS50082">
    <property type="entry name" value="WD_REPEATS_2"/>
    <property type="match status" value="2"/>
</dbReference>
<feature type="repeat" description="WD" evidence="3">
    <location>
        <begin position="37"/>
        <end position="70"/>
    </location>
</feature>
<proteinExistence type="predicted"/>
<name>A0ABP7ZEM8_9ACTN</name>
<keyword evidence="2" id="KW-0677">Repeat</keyword>
<feature type="repeat" description="WD" evidence="3">
    <location>
        <begin position="1"/>
        <end position="35"/>
    </location>
</feature>
<dbReference type="SUPFAM" id="SSF50978">
    <property type="entry name" value="WD40 repeat-like"/>
    <property type="match status" value="1"/>
</dbReference>
<dbReference type="InterPro" id="IPR036322">
    <property type="entry name" value="WD40_repeat_dom_sf"/>
</dbReference>
<protein>
    <recommendedName>
        <fullName evidence="6">WD40 repeat domain-containing protein</fullName>
    </recommendedName>
</protein>
<dbReference type="Pfam" id="PF00400">
    <property type="entry name" value="WD40"/>
    <property type="match status" value="2"/>
</dbReference>
<gene>
    <name evidence="4" type="ORF">GCM10022416_55820</name>
</gene>
<dbReference type="Gene3D" id="2.130.10.10">
    <property type="entry name" value="YVTN repeat-like/Quinoprotein amine dehydrogenase"/>
    <property type="match status" value="1"/>
</dbReference>
<dbReference type="EMBL" id="BAABDO010000131">
    <property type="protein sequence ID" value="GAA4155368.1"/>
    <property type="molecule type" value="Genomic_DNA"/>
</dbReference>
<evidence type="ECO:0000313" key="5">
    <source>
        <dbReference type="Proteomes" id="UP001500266"/>
    </source>
</evidence>
<sequence length="109" mass="11385">MTALAFSSDVGTLATGGDDGVAKLWDITGQSQIGAPLTGHGGEVVALAFSSDGDTLITADSGETVRRWNIAMPPKPESVACAIAGRTLTRAEWAQYVPSGIDYRDICRE</sequence>
<evidence type="ECO:0000256" key="1">
    <source>
        <dbReference type="ARBA" id="ARBA00022574"/>
    </source>
</evidence>
<dbReference type="PROSITE" id="PS00678">
    <property type="entry name" value="WD_REPEATS_1"/>
    <property type="match status" value="1"/>
</dbReference>
<dbReference type="PANTHER" id="PTHR19879:SF9">
    <property type="entry name" value="TRANSCRIPTION INITIATION FACTOR TFIID SUBUNIT 5"/>
    <property type="match status" value="1"/>
</dbReference>
<dbReference type="InterPro" id="IPR001680">
    <property type="entry name" value="WD40_rpt"/>
</dbReference>
<evidence type="ECO:0000256" key="2">
    <source>
        <dbReference type="ARBA" id="ARBA00022737"/>
    </source>
</evidence>
<accession>A0ABP7ZEM8</accession>
<keyword evidence="5" id="KW-1185">Reference proteome</keyword>
<dbReference type="RefSeq" id="WP_345024652.1">
    <property type="nucleotide sequence ID" value="NZ_BAABDO010000131.1"/>
</dbReference>
<keyword evidence="1 3" id="KW-0853">WD repeat</keyword>
<dbReference type="InterPro" id="IPR015943">
    <property type="entry name" value="WD40/YVTN_repeat-like_dom_sf"/>
</dbReference>
<evidence type="ECO:0008006" key="6">
    <source>
        <dbReference type="Google" id="ProtNLM"/>
    </source>
</evidence>
<dbReference type="PANTHER" id="PTHR19879">
    <property type="entry name" value="TRANSCRIPTION INITIATION FACTOR TFIID"/>
    <property type="match status" value="1"/>
</dbReference>
<dbReference type="PROSITE" id="PS50294">
    <property type="entry name" value="WD_REPEATS_REGION"/>
    <property type="match status" value="2"/>
</dbReference>
<comment type="caution">
    <text evidence="4">The sequence shown here is derived from an EMBL/GenBank/DDBJ whole genome shotgun (WGS) entry which is preliminary data.</text>
</comment>